<accession>A0A3B9H3Z9</accession>
<dbReference type="InterPro" id="IPR018744">
    <property type="entry name" value="DUF2293"/>
</dbReference>
<name>A0A3B9H3Z9_9PROT</name>
<feature type="domain" description="DUF2293" evidence="1">
    <location>
        <begin position="69"/>
        <end position="147"/>
    </location>
</feature>
<evidence type="ECO:0000313" key="3">
    <source>
        <dbReference type="Proteomes" id="UP000259610"/>
    </source>
</evidence>
<evidence type="ECO:0000259" key="1">
    <source>
        <dbReference type="Pfam" id="PF10056"/>
    </source>
</evidence>
<protein>
    <recommendedName>
        <fullName evidence="1">DUF2293 domain-containing protein</fullName>
    </recommendedName>
</protein>
<dbReference type="EMBL" id="DMAN01000399">
    <property type="protein sequence ID" value="HAE29004.1"/>
    <property type="molecule type" value="Genomic_DNA"/>
</dbReference>
<sequence>MDGLGRGLDRLGRRSFTQILVLLRILFRFSIDFLCGALSISRVRAVGGEAGVSASKTKKFDRIHIAETLARHFPFGPQEHLKVVEEWVAQRDWTRKTRIVTAVSIGVNTHIRHSLTEYEQFLNVHKLTREEARQIVRDDVWDIFLTWHKGAGAQLTSLKADKVEASSGVSHHASSAD</sequence>
<dbReference type="Proteomes" id="UP000259610">
    <property type="component" value="Unassembled WGS sequence"/>
</dbReference>
<gene>
    <name evidence="2" type="ORF">DCG58_17735</name>
</gene>
<dbReference type="Pfam" id="PF10056">
    <property type="entry name" value="DUF2293"/>
    <property type="match status" value="1"/>
</dbReference>
<evidence type="ECO:0000313" key="2">
    <source>
        <dbReference type="EMBL" id="HAE29004.1"/>
    </source>
</evidence>
<proteinExistence type="predicted"/>
<organism evidence="2 3">
    <name type="scientific">Hyphomonas adhaerens</name>
    <dbReference type="NCBI Taxonomy" id="81029"/>
    <lineage>
        <taxon>Bacteria</taxon>
        <taxon>Pseudomonadati</taxon>
        <taxon>Pseudomonadota</taxon>
        <taxon>Alphaproteobacteria</taxon>
        <taxon>Hyphomonadales</taxon>
        <taxon>Hyphomonadaceae</taxon>
        <taxon>Hyphomonas</taxon>
    </lineage>
</organism>
<comment type="caution">
    <text evidence="2">The sequence shown here is derived from an EMBL/GenBank/DDBJ whole genome shotgun (WGS) entry which is preliminary data.</text>
</comment>
<reference evidence="2 3" key="1">
    <citation type="journal article" date="2018" name="Nat. Biotechnol.">
        <title>A standardized bacterial taxonomy based on genome phylogeny substantially revises the tree of life.</title>
        <authorList>
            <person name="Parks D.H."/>
            <person name="Chuvochina M."/>
            <person name="Waite D.W."/>
            <person name="Rinke C."/>
            <person name="Skarshewski A."/>
            <person name="Chaumeil P.A."/>
            <person name="Hugenholtz P."/>
        </authorList>
    </citation>
    <scope>NUCLEOTIDE SEQUENCE [LARGE SCALE GENOMIC DNA]</scope>
    <source>
        <strain evidence="2">UBA8733</strain>
    </source>
</reference>
<dbReference type="AlphaFoldDB" id="A0A3B9H3Z9"/>